<dbReference type="PATRIC" id="fig|47311.3.peg.1715"/>
<dbReference type="EC" id="2.3.1.31" evidence="1"/>
<dbReference type="EMBL" id="LWMW01000122">
    <property type="protein sequence ID" value="KZX15307.1"/>
    <property type="molecule type" value="Genomic_DNA"/>
</dbReference>
<protein>
    <submittedName>
        <fullName evidence="1">Homoserine O-acetyltransferase</fullName>
        <ecNumber evidence="1">2.3.1.31</ecNumber>
    </submittedName>
</protein>
<dbReference type="InterPro" id="IPR008220">
    <property type="entry name" value="HAT_MetX-like"/>
</dbReference>
<organism evidence="1 2">
    <name type="scientific">Methanobrevibacter cuticularis</name>
    <dbReference type="NCBI Taxonomy" id="47311"/>
    <lineage>
        <taxon>Archaea</taxon>
        <taxon>Methanobacteriati</taxon>
        <taxon>Methanobacteriota</taxon>
        <taxon>Methanomada group</taxon>
        <taxon>Methanobacteria</taxon>
        <taxon>Methanobacteriales</taxon>
        <taxon>Methanobacteriaceae</taxon>
        <taxon>Methanobrevibacter</taxon>
    </lineage>
</organism>
<keyword evidence="1" id="KW-0012">Acyltransferase</keyword>
<evidence type="ECO:0000313" key="1">
    <source>
        <dbReference type="EMBL" id="KZX15307.1"/>
    </source>
</evidence>
<dbReference type="SUPFAM" id="SSF53474">
    <property type="entry name" value="alpha/beta-Hydrolases"/>
    <property type="match status" value="1"/>
</dbReference>
<evidence type="ECO:0000313" key="2">
    <source>
        <dbReference type="Proteomes" id="UP000077275"/>
    </source>
</evidence>
<dbReference type="STRING" id="47311.MBCUT_15760"/>
<keyword evidence="1" id="KW-0808">Transferase</keyword>
<dbReference type="Proteomes" id="UP000077275">
    <property type="component" value="Unassembled WGS sequence"/>
</dbReference>
<dbReference type="InterPro" id="IPR029058">
    <property type="entry name" value="AB_hydrolase_fold"/>
</dbReference>
<keyword evidence="2" id="KW-1185">Reference proteome</keyword>
<reference evidence="1 2" key="1">
    <citation type="submission" date="2016-04" db="EMBL/GenBank/DDBJ databases">
        <title>Genome sequence of Methanobrevibacter cuticularis DSM 11139.</title>
        <authorList>
            <person name="Poehlein A."/>
            <person name="Seedorf H."/>
            <person name="Daniel R."/>
        </authorList>
    </citation>
    <scope>NUCLEOTIDE SEQUENCE [LARGE SCALE GENOMIC DNA]</scope>
    <source>
        <strain evidence="1 2">DSM 11139</strain>
    </source>
</reference>
<proteinExistence type="predicted"/>
<dbReference type="AlphaFoldDB" id="A0A166CLP7"/>
<accession>A0A166CLP7</accession>
<dbReference type="GO" id="GO:0004414">
    <property type="term" value="F:homoserine O-acetyltransferase activity"/>
    <property type="evidence" value="ECO:0007669"/>
    <property type="project" value="UniProtKB-EC"/>
</dbReference>
<dbReference type="Gene3D" id="3.40.50.1820">
    <property type="entry name" value="alpha/beta hydrolase"/>
    <property type="match status" value="1"/>
</dbReference>
<name>A0A166CLP7_9EURY</name>
<gene>
    <name evidence="1" type="primary">metX_2</name>
    <name evidence="1" type="ORF">MBCUT_15760</name>
</gene>
<dbReference type="PANTHER" id="PTHR32268">
    <property type="entry name" value="HOMOSERINE O-ACETYLTRANSFERASE"/>
    <property type="match status" value="1"/>
</dbReference>
<sequence>MGGFQAIEWAAKFPNTIDFLISLVSSYKVAGHNYALSKLMNHIIENDPNYNNGKYLQPLTSATKLANESTYVFGLSREFYRDKLTNDEIDLAMEELAEEGMEDDANDILYMNNAGLNYDIEDKLGNIIAKTLIVAINQDQYFPPELDAIPMSNMIKNSKLLLYDSLMGHIGTREINKVEKEIGEFLKAFK</sequence>
<comment type="caution">
    <text evidence="1">The sequence shown here is derived from an EMBL/GenBank/DDBJ whole genome shotgun (WGS) entry which is preliminary data.</text>
</comment>